<name>A0A3B1DSN8_9ZZZZ</name>
<keyword evidence="1" id="KW-0472">Membrane</keyword>
<dbReference type="AlphaFoldDB" id="A0A3B1DSN8"/>
<organism evidence="2">
    <name type="scientific">hydrothermal vent metagenome</name>
    <dbReference type="NCBI Taxonomy" id="652676"/>
    <lineage>
        <taxon>unclassified sequences</taxon>
        <taxon>metagenomes</taxon>
        <taxon>ecological metagenomes</taxon>
    </lineage>
</organism>
<dbReference type="EMBL" id="UOGL01000294">
    <property type="protein sequence ID" value="VAX39098.1"/>
    <property type="molecule type" value="Genomic_DNA"/>
</dbReference>
<feature type="transmembrane region" description="Helical" evidence="1">
    <location>
        <begin position="57"/>
        <end position="78"/>
    </location>
</feature>
<reference evidence="2" key="1">
    <citation type="submission" date="2018-06" db="EMBL/GenBank/DDBJ databases">
        <authorList>
            <person name="Zhirakovskaya E."/>
        </authorList>
    </citation>
    <scope>NUCLEOTIDE SEQUENCE</scope>
</reference>
<feature type="transmembrane region" description="Helical" evidence="1">
    <location>
        <begin position="244"/>
        <end position="267"/>
    </location>
</feature>
<protein>
    <submittedName>
        <fullName evidence="2">Uncharacterized protein</fullName>
    </submittedName>
</protein>
<gene>
    <name evidence="2" type="ORF">MNBD_PLANCTO02-420</name>
</gene>
<accession>A0A3B1DSN8</accession>
<keyword evidence="1" id="KW-0812">Transmembrane</keyword>
<feature type="transmembrane region" description="Helical" evidence="1">
    <location>
        <begin position="135"/>
        <end position="152"/>
    </location>
</feature>
<feature type="transmembrane region" description="Helical" evidence="1">
    <location>
        <begin position="90"/>
        <end position="108"/>
    </location>
</feature>
<evidence type="ECO:0000313" key="2">
    <source>
        <dbReference type="EMBL" id="VAX39098.1"/>
    </source>
</evidence>
<proteinExistence type="predicted"/>
<feature type="transmembrane region" description="Helical" evidence="1">
    <location>
        <begin position="215"/>
        <end position="232"/>
    </location>
</feature>
<sequence length="292" mass="32999">MKKQTLIWLLIFICSGGFLVFRATSHGMGEVYTQTVKGNEAFVPPREIIGSDVHLNPFRTMGVWIAAGLTLCIFSFLYKDNPFYKFAESILIGISAAYWMVVGVWTVMVPNLFGKIAPITTAQIFTPGTISAVEYYYYIPLVLGIMLIWRLAPRGGWIARWPLALIIGTTAGMRLVVYFESDFLSQINHTILPLLVATSDKGMYVFDWVKTLKNWTVLIGVLTTTIYFFFSAEHTGVLKPVSRVGIWFLMITFGAAFGNTVMGRITLLSQRFEFLLDDWLWIIDPLSNRLGM</sequence>
<keyword evidence="1" id="KW-1133">Transmembrane helix</keyword>
<feature type="transmembrane region" description="Helical" evidence="1">
    <location>
        <begin position="159"/>
        <end position="179"/>
    </location>
</feature>
<evidence type="ECO:0000256" key="1">
    <source>
        <dbReference type="SAM" id="Phobius"/>
    </source>
</evidence>